<organism evidence="2 3">
    <name type="scientific">Frankliniella fusca</name>
    <dbReference type="NCBI Taxonomy" id="407009"/>
    <lineage>
        <taxon>Eukaryota</taxon>
        <taxon>Metazoa</taxon>
        <taxon>Ecdysozoa</taxon>
        <taxon>Arthropoda</taxon>
        <taxon>Hexapoda</taxon>
        <taxon>Insecta</taxon>
        <taxon>Pterygota</taxon>
        <taxon>Neoptera</taxon>
        <taxon>Paraneoptera</taxon>
        <taxon>Thysanoptera</taxon>
        <taxon>Terebrantia</taxon>
        <taxon>Thripoidea</taxon>
        <taxon>Thripidae</taxon>
        <taxon>Frankliniella</taxon>
    </lineage>
</organism>
<reference evidence="2" key="2">
    <citation type="journal article" date="2023" name="BMC Genomics">
        <title>Pest status, molecular evolution, and epigenetic factors derived from the genome assembly of Frankliniella fusca, a thysanopteran phytovirus vector.</title>
        <authorList>
            <person name="Catto M.A."/>
            <person name="Labadie P.E."/>
            <person name="Jacobson A.L."/>
            <person name="Kennedy G.G."/>
            <person name="Srinivasan R."/>
            <person name="Hunt B.G."/>
        </authorList>
    </citation>
    <scope>NUCLEOTIDE SEQUENCE</scope>
    <source>
        <strain evidence="2">PL_HMW_Pooled</strain>
    </source>
</reference>
<dbReference type="EMBL" id="JAHWGI010000195">
    <property type="protein sequence ID" value="KAK3910770.1"/>
    <property type="molecule type" value="Genomic_DNA"/>
</dbReference>
<name>A0AAE1GZJ2_9NEOP</name>
<sequence>MPQKQKRLHSVEDKEGKNKKPRKQPARVNRRTARDTDSDPDEPKEKASSSQPLFLPRSDHAKNQHIETIYPSEESGSEDDYEGEPGPKTDTSCIGLGPLTREADLLQCITSVTREVENLRDSYSDIDAMSRQLVLASIRCMQPELKCVRKKNLPPLDVSSHEEDLLELLDNLPSNLNQSLRKLIEKAHDHFHSYK</sequence>
<keyword evidence="3" id="KW-1185">Reference proteome</keyword>
<dbReference type="Proteomes" id="UP001219518">
    <property type="component" value="Unassembled WGS sequence"/>
</dbReference>
<protein>
    <submittedName>
        <fullName evidence="2">Non-reducing polyketide synthase PKS19</fullName>
    </submittedName>
</protein>
<feature type="compositionally biased region" description="Basic and acidic residues" evidence="1">
    <location>
        <begin position="9"/>
        <end position="18"/>
    </location>
</feature>
<gene>
    <name evidence="2" type="ORF">KUF71_004258</name>
</gene>
<evidence type="ECO:0000313" key="3">
    <source>
        <dbReference type="Proteomes" id="UP001219518"/>
    </source>
</evidence>
<comment type="caution">
    <text evidence="2">The sequence shown here is derived from an EMBL/GenBank/DDBJ whole genome shotgun (WGS) entry which is preliminary data.</text>
</comment>
<feature type="region of interest" description="Disordered" evidence="1">
    <location>
        <begin position="1"/>
        <end position="90"/>
    </location>
</feature>
<evidence type="ECO:0000313" key="2">
    <source>
        <dbReference type="EMBL" id="KAK3910770.1"/>
    </source>
</evidence>
<feature type="compositionally biased region" description="Basic residues" evidence="1">
    <location>
        <begin position="19"/>
        <end position="31"/>
    </location>
</feature>
<dbReference type="AlphaFoldDB" id="A0AAE1GZJ2"/>
<reference evidence="2" key="1">
    <citation type="submission" date="2021-07" db="EMBL/GenBank/DDBJ databases">
        <authorList>
            <person name="Catto M.A."/>
            <person name="Jacobson A."/>
            <person name="Kennedy G."/>
            <person name="Labadie P."/>
            <person name="Hunt B.G."/>
            <person name="Srinivasan R."/>
        </authorList>
    </citation>
    <scope>NUCLEOTIDE SEQUENCE</scope>
    <source>
        <strain evidence="2">PL_HMW_Pooled</strain>
        <tissue evidence="2">Head</tissue>
    </source>
</reference>
<evidence type="ECO:0000256" key="1">
    <source>
        <dbReference type="SAM" id="MobiDB-lite"/>
    </source>
</evidence>
<accession>A0AAE1GZJ2</accession>
<proteinExistence type="predicted"/>
<feature type="compositionally biased region" description="Basic and acidic residues" evidence="1">
    <location>
        <begin position="32"/>
        <end position="47"/>
    </location>
</feature>